<proteinExistence type="predicted"/>
<dbReference type="Gene3D" id="3.40.50.1820">
    <property type="entry name" value="alpha/beta hydrolase"/>
    <property type="match status" value="1"/>
</dbReference>
<dbReference type="EMBL" id="BMLB01000003">
    <property type="protein sequence ID" value="GGK70764.1"/>
    <property type="molecule type" value="Genomic_DNA"/>
</dbReference>
<comment type="caution">
    <text evidence="3">The sequence shown here is derived from an EMBL/GenBank/DDBJ whole genome shotgun (WGS) entry which is preliminary data.</text>
</comment>
<accession>A0ABQ2FAU0</accession>
<protein>
    <recommendedName>
        <fullName evidence="2">AB hydrolase-1 domain-containing protein</fullName>
    </recommendedName>
</protein>
<feature type="region of interest" description="Disordered" evidence="1">
    <location>
        <begin position="94"/>
        <end position="119"/>
    </location>
</feature>
<evidence type="ECO:0000313" key="3">
    <source>
        <dbReference type="EMBL" id="GGK70764.1"/>
    </source>
</evidence>
<organism evidence="3 4">
    <name type="scientific">Ornithinimicrobium pekingense</name>
    <dbReference type="NCBI Taxonomy" id="384677"/>
    <lineage>
        <taxon>Bacteria</taxon>
        <taxon>Bacillati</taxon>
        <taxon>Actinomycetota</taxon>
        <taxon>Actinomycetes</taxon>
        <taxon>Micrococcales</taxon>
        <taxon>Ornithinimicrobiaceae</taxon>
        <taxon>Ornithinimicrobium</taxon>
    </lineage>
</organism>
<evidence type="ECO:0000313" key="4">
    <source>
        <dbReference type="Proteomes" id="UP000662111"/>
    </source>
</evidence>
<dbReference type="SUPFAM" id="SSF53474">
    <property type="entry name" value="alpha/beta-Hydrolases"/>
    <property type="match status" value="1"/>
</dbReference>
<evidence type="ECO:0000256" key="1">
    <source>
        <dbReference type="SAM" id="MobiDB-lite"/>
    </source>
</evidence>
<gene>
    <name evidence="3" type="ORF">GCM10011509_19020</name>
</gene>
<dbReference type="Proteomes" id="UP000662111">
    <property type="component" value="Unassembled WGS sequence"/>
</dbReference>
<sequence length="410" mass="44939">MTTTARRAASVGTGVAVGAAVGGAVSMGTATYFAHRIITPEHEKKDDTTVVEVGEGTVTLRATPETTSPGRYGLWLDKGQGHARLGEIVDPPAETAAAEQGRGRGPARDGARHGRPGRRATVTRRVLGVDLGELAPGPARWNKYFYCGTPRSAVGLEHEDVLVPSEIGDLPAWRVPPAAGKDDGDWAILVHGRSAQREECLRALPVLHRQGFTSLVPMYRNDPGAPPSADGRYSLGLSEWRDVDAAMRYALEHGARRLVLLGWSMGGAIVLQALNRSEVASQVHRVVLDAPVIDWGSVLAHQADLHFIPRPIDHLARSLLRSRMSRHLLRISEPVDVAATNWVDRADEVTHRIFIIHSATDETVPYRPSQDLARRRPGLVHTFVWPRARHCQEWNTNPSLWEDLVASFLR</sequence>
<dbReference type="InterPro" id="IPR000073">
    <property type="entry name" value="AB_hydrolase_1"/>
</dbReference>
<name>A0ABQ2FAU0_9MICO</name>
<keyword evidence="4" id="KW-1185">Reference proteome</keyword>
<dbReference type="InterPro" id="IPR029058">
    <property type="entry name" value="AB_hydrolase_fold"/>
</dbReference>
<dbReference type="RefSeq" id="WP_022921248.1">
    <property type="nucleotide sequence ID" value="NZ_BMLB01000003.1"/>
</dbReference>
<reference evidence="4" key="1">
    <citation type="journal article" date="2019" name="Int. J. Syst. Evol. Microbiol.">
        <title>The Global Catalogue of Microorganisms (GCM) 10K type strain sequencing project: providing services to taxonomists for standard genome sequencing and annotation.</title>
        <authorList>
            <consortium name="The Broad Institute Genomics Platform"/>
            <consortium name="The Broad Institute Genome Sequencing Center for Infectious Disease"/>
            <person name="Wu L."/>
            <person name="Ma J."/>
        </authorList>
    </citation>
    <scope>NUCLEOTIDE SEQUENCE [LARGE SCALE GENOMIC DNA]</scope>
    <source>
        <strain evidence="4">CGMCC 1.5362</strain>
    </source>
</reference>
<dbReference type="Pfam" id="PF12697">
    <property type="entry name" value="Abhydrolase_6"/>
    <property type="match status" value="1"/>
</dbReference>
<feature type="domain" description="AB hydrolase-1" evidence="2">
    <location>
        <begin position="188"/>
        <end position="393"/>
    </location>
</feature>
<evidence type="ECO:0000259" key="2">
    <source>
        <dbReference type="Pfam" id="PF12697"/>
    </source>
</evidence>